<dbReference type="SUPFAM" id="SSF48452">
    <property type="entry name" value="TPR-like"/>
    <property type="match status" value="1"/>
</dbReference>
<dbReference type="RefSeq" id="WP_042506867.1">
    <property type="nucleotide sequence ID" value="NZ_BBNQ01000028.1"/>
</dbReference>
<proteinExistence type="predicted"/>
<dbReference type="EMBL" id="BBNQ01000028">
    <property type="protein sequence ID" value="GAL64995.1"/>
    <property type="molecule type" value="Genomic_DNA"/>
</dbReference>
<dbReference type="InterPro" id="IPR011990">
    <property type="entry name" value="TPR-like_helical_dom_sf"/>
</dbReference>
<dbReference type="Proteomes" id="UP000029644">
    <property type="component" value="Unassembled WGS sequence"/>
</dbReference>
<gene>
    <name evidence="1" type="ORF">JCM19300_2224</name>
</gene>
<evidence type="ECO:0000313" key="2">
    <source>
        <dbReference type="Proteomes" id="UP000029644"/>
    </source>
</evidence>
<comment type="caution">
    <text evidence="1">The sequence shown here is derived from an EMBL/GenBank/DDBJ whole genome shotgun (WGS) entry which is preliminary data.</text>
</comment>
<accession>A0A090VJU8</accession>
<protein>
    <submittedName>
        <fullName evidence="1">Uncharacterized protein</fullName>
    </submittedName>
</protein>
<organism evidence="1 2">
    <name type="scientific">Algibacter lectus</name>
    <dbReference type="NCBI Taxonomy" id="221126"/>
    <lineage>
        <taxon>Bacteria</taxon>
        <taxon>Pseudomonadati</taxon>
        <taxon>Bacteroidota</taxon>
        <taxon>Flavobacteriia</taxon>
        <taxon>Flavobacteriales</taxon>
        <taxon>Flavobacteriaceae</taxon>
        <taxon>Algibacter</taxon>
    </lineage>
</organism>
<dbReference type="OrthoDB" id="615153at2"/>
<evidence type="ECO:0000313" key="1">
    <source>
        <dbReference type="EMBL" id="GAL64995.1"/>
    </source>
</evidence>
<dbReference type="AlphaFoldDB" id="A0A090VJU8"/>
<sequence>MVGELKRLKDLLPFKEENFILYFAPGMHGVGFDAWLSNQLSGSLPNDFRLAAIDVDVKRNLSKLQKHKTARVVELRANLDMANAMRNEMDKDSDSVKPHSPSTKFQKQVRKVMDATIDDDINIKKEAKVLIELGYQLKKLTTKATSHLICAIAFFNIKNKELAFENANKAIDLAEPEIKKSDEAYPIWRSALMIKASLYLVDKKTRPEAISCYEKLVAETAKHGDVFYTMEGYRMLALVNFQSKNMEAAWEHVIFSLQAGTNLPLEVKRASTYLFSASLAKQICDSSYKYRSMDTMLNKQFETEIGTDWDTLLQGTEYLNLKYVNRRKPLKV</sequence>
<name>A0A090VJU8_9FLAO</name>
<reference evidence="1 2" key="1">
    <citation type="journal article" date="2014" name="Genome Announc.">
        <title>Draft Genome Sequences of Marine Flavobacterium Algibacter lectus Strains SS8 and NR4.</title>
        <authorList>
            <person name="Takatani N."/>
            <person name="Nakanishi M."/>
            <person name="Meirelles P."/>
            <person name="Mino S."/>
            <person name="Suda W."/>
            <person name="Oshima K."/>
            <person name="Hattori M."/>
            <person name="Ohkuma M."/>
            <person name="Hosokawa M."/>
            <person name="Miyashita K."/>
            <person name="Thompson F.L."/>
            <person name="Niwa A."/>
            <person name="Sawabe T."/>
            <person name="Sawabe T."/>
        </authorList>
    </citation>
    <scope>NUCLEOTIDE SEQUENCE [LARGE SCALE GENOMIC DNA]</scope>
    <source>
        <strain evidence="1 2">JCM 19300</strain>
    </source>
</reference>